<dbReference type="InterPro" id="IPR020845">
    <property type="entry name" value="AMP-binding_CS"/>
</dbReference>
<evidence type="ECO:0000259" key="1">
    <source>
        <dbReference type="Pfam" id="PF00501"/>
    </source>
</evidence>
<feature type="domain" description="AMP-dependent synthetase/ligase" evidence="1">
    <location>
        <begin position="1"/>
        <end position="338"/>
    </location>
</feature>
<dbReference type="InterPro" id="IPR000873">
    <property type="entry name" value="AMP-dep_synth/lig_dom"/>
</dbReference>
<keyword evidence="3" id="KW-1185">Reference proteome</keyword>
<evidence type="ECO:0000313" key="3">
    <source>
        <dbReference type="Proteomes" id="UP000283255"/>
    </source>
</evidence>
<dbReference type="PANTHER" id="PTHR45527:SF1">
    <property type="entry name" value="FATTY ACID SYNTHASE"/>
    <property type="match status" value="1"/>
</dbReference>
<comment type="caution">
    <text evidence="2">The sequence shown here is derived from an EMBL/GenBank/DDBJ whole genome shotgun (WGS) entry which is preliminary data.</text>
</comment>
<dbReference type="Gene3D" id="3.40.50.980">
    <property type="match status" value="2"/>
</dbReference>
<dbReference type="RefSeq" id="WP_119912658.1">
    <property type="nucleotide sequence ID" value="NZ_QZCH01000106.1"/>
</dbReference>
<reference evidence="2 3" key="1">
    <citation type="submission" date="2018-09" db="EMBL/GenBank/DDBJ databases">
        <authorList>
            <person name="Wang F."/>
        </authorList>
    </citation>
    <scope>NUCLEOTIDE SEQUENCE [LARGE SCALE GENOMIC DNA]</scope>
    <source>
        <strain evidence="2 3">PLHSC7-2</strain>
    </source>
</reference>
<dbReference type="Pfam" id="PF00501">
    <property type="entry name" value="AMP-binding"/>
    <property type="match status" value="1"/>
</dbReference>
<dbReference type="InterPro" id="IPR020459">
    <property type="entry name" value="AMP-binding"/>
</dbReference>
<evidence type="ECO:0000313" key="2">
    <source>
        <dbReference type="EMBL" id="RJG35861.1"/>
    </source>
</evidence>
<dbReference type="GO" id="GO:0031177">
    <property type="term" value="F:phosphopantetheine binding"/>
    <property type="evidence" value="ECO:0007669"/>
    <property type="project" value="TreeGrafter"/>
</dbReference>
<proteinExistence type="predicted"/>
<feature type="non-terminal residue" evidence="2">
    <location>
        <position position="1"/>
    </location>
</feature>
<gene>
    <name evidence="2" type="ORF">D1Z90_20730</name>
</gene>
<dbReference type="Proteomes" id="UP000283255">
    <property type="component" value="Unassembled WGS sequence"/>
</dbReference>
<dbReference type="OrthoDB" id="6289742at2"/>
<dbReference type="GO" id="GO:0043041">
    <property type="term" value="P:amino acid activation for nonribosomal peptide biosynthetic process"/>
    <property type="evidence" value="ECO:0007669"/>
    <property type="project" value="TreeGrafter"/>
</dbReference>
<dbReference type="PROSITE" id="PS00455">
    <property type="entry name" value="AMP_BINDING"/>
    <property type="match status" value="1"/>
</dbReference>
<dbReference type="GO" id="GO:0044550">
    <property type="term" value="P:secondary metabolite biosynthetic process"/>
    <property type="evidence" value="ECO:0007669"/>
    <property type="project" value="TreeGrafter"/>
</dbReference>
<dbReference type="PRINTS" id="PR00154">
    <property type="entry name" value="AMPBINDING"/>
</dbReference>
<dbReference type="PANTHER" id="PTHR45527">
    <property type="entry name" value="NONRIBOSOMAL PEPTIDE SYNTHETASE"/>
    <property type="match status" value="1"/>
</dbReference>
<dbReference type="EMBL" id="QZCH01000106">
    <property type="protein sequence ID" value="RJG35861.1"/>
    <property type="molecule type" value="Genomic_DNA"/>
</dbReference>
<dbReference type="GO" id="GO:0005737">
    <property type="term" value="C:cytoplasm"/>
    <property type="evidence" value="ECO:0007669"/>
    <property type="project" value="TreeGrafter"/>
</dbReference>
<feature type="non-terminal residue" evidence="2">
    <location>
        <position position="372"/>
    </location>
</feature>
<dbReference type="SUPFAM" id="SSF56801">
    <property type="entry name" value="Acetyl-CoA synthetase-like"/>
    <property type="match status" value="1"/>
</dbReference>
<reference evidence="2 3" key="2">
    <citation type="submission" date="2019-01" db="EMBL/GenBank/DDBJ databases">
        <title>Motilimonas pumilus sp. nov., isolated from the gut of sea cucumber (Apostichopus japonicus).</title>
        <authorList>
            <person name="Wang F.-Q."/>
            <person name="Ren L.-H."/>
            <person name="Lin Y.-W."/>
            <person name="Sun G.-H."/>
            <person name="Du Z.-J."/>
            <person name="Zhao J.-X."/>
            <person name="Liu X.-J."/>
            <person name="Liu L.-J."/>
        </authorList>
    </citation>
    <scope>NUCLEOTIDE SEQUENCE [LARGE SCALE GENOMIC DNA]</scope>
    <source>
        <strain evidence="2 3">PLHSC7-2</strain>
    </source>
</reference>
<dbReference type="FunFam" id="3.40.50.980:FF:000001">
    <property type="entry name" value="Non-ribosomal peptide synthetase"/>
    <property type="match status" value="1"/>
</dbReference>
<dbReference type="InterPro" id="IPR010071">
    <property type="entry name" value="AA_adenyl_dom"/>
</dbReference>
<protein>
    <submittedName>
        <fullName evidence="2">Amino acid adenylation domain-containing protein</fullName>
    </submittedName>
</protein>
<name>A0A418Y8Z2_9GAMM</name>
<dbReference type="AlphaFoldDB" id="A0A418Y8Z2"/>
<dbReference type="Gene3D" id="2.30.38.10">
    <property type="entry name" value="Luciferase, Domain 3"/>
    <property type="match status" value="1"/>
</dbReference>
<organism evidence="2 3">
    <name type="scientific">Motilimonas pumila</name>
    <dbReference type="NCBI Taxonomy" id="2303987"/>
    <lineage>
        <taxon>Bacteria</taxon>
        <taxon>Pseudomonadati</taxon>
        <taxon>Pseudomonadota</taxon>
        <taxon>Gammaproteobacteria</taxon>
        <taxon>Alteromonadales</taxon>
        <taxon>Alteromonadales genera incertae sedis</taxon>
        <taxon>Motilimonas</taxon>
    </lineage>
</organism>
<accession>A0A418Y8Z2</accession>
<dbReference type="NCBIfam" id="TIGR01733">
    <property type="entry name" value="AA-adenyl-dom"/>
    <property type="match status" value="1"/>
</dbReference>
<sequence length="372" mass="40285">DATALIFKDKQLSYGELNSKANQLAHYLLTEKQITPDTLVGICIERSLEMVIAILGVLKAGGAYVPLDPDYPEARLTYMLEDAGLVTVITQAELLKSTPVSETQALCLDGEFIQQQLDQQPTINPEKERLGLNSNHLAYVIYTSGSTGNPKGVMVEHSGLLNLVYAQRQGFNVTQSCQVLQFASVAFDAAISEIAVTLCTGAQLVLVSGETAKTVALLEEVVKKSNITHATLPPALLSTLDLFLWKHVSTLIIAGEACSVKMAEVWSDNRVLINAYGPTESTVCASMGVYKQGGGYLHMGKPLQNIQSYILNKNNKVVAIGCEGELHIGGAGLARGYLNRPDLTAQMFIDNPFYDKSNPDSSERLYKTGDLV</sequence>